<protein>
    <submittedName>
        <fullName evidence="1">Uncharacterized protein</fullName>
    </submittedName>
</protein>
<gene>
    <name evidence="1" type="ORF">Salat_2103100</name>
</gene>
<comment type="caution">
    <text evidence="1">The sequence shown here is derived from an EMBL/GenBank/DDBJ whole genome shotgun (WGS) entry which is preliminary data.</text>
</comment>
<name>A0AAE1Y0L7_9LAMI</name>
<reference evidence="1" key="1">
    <citation type="submission" date="2020-06" db="EMBL/GenBank/DDBJ databases">
        <authorList>
            <person name="Li T."/>
            <person name="Hu X."/>
            <person name="Zhang T."/>
            <person name="Song X."/>
            <person name="Zhang H."/>
            <person name="Dai N."/>
            <person name="Sheng W."/>
            <person name="Hou X."/>
            <person name="Wei L."/>
        </authorList>
    </citation>
    <scope>NUCLEOTIDE SEQUENCE</scope>
    <source>
        <strain evidence="1">3651</strain>
        <tissue evidence="1">Leaf</tissue>
    </source>
</reference>
<evidence type="ECO:0000313" key="2">
    <source>
        <dbReference type="Proteomes" id="UP001293254"/>
    </source>
</evidence>
<evidence type="ECO:0000313" key="1">
    <source>
        <dbReference type="EMBL" id="KAK4421525.1"/>
    </source>
</evidence>
<dbReference type="Proteomes" id="UP001293254">
    <property type="component" value="Unassembled WGS sequence"/>
</dbReference>
<accession>A0AAE1Y0L7</accession>
<proteinExistence type="predicted"/>
<sequence>MDVVIVDDGRMVMKRLWRHVGLPPPFYLKRVFQMVVKGLRVLQMVLRVISTNSKVYPDSVDKPEQSPNPKGRKICFCALGVPARLQSEKGKNDCLEEATENATVQVKVLKIVVSQASPPLSPQFAVGMSVGGGEDEAAVMVAASAQVKRVVL</sequence>
<dbReference type="EMBL" id="JACGWO010000008">
    <property type="protein sequence ID" value="KAK4421525.1"/>
    <property type="molecule type" value="Genomic_DNA"/>
</dbReference>
<keyword evidence="2" id="KW-1185">Reference proteome</keyword>
<organism evidence="1 2">
    <name type="scientific">Sesamum alatum</name>
    <dbReference type="NCBI Taxonomy" id="300844"/>
    <lineage>
        <taxon>Eukaryota</taxon>
        <taxon>Viridiplantae</taxon>
        <taxon>Streptophyta</taxon>
        <taxon>Embryophyta</taxon>
        <taxon>Tracheophyta</taxon>
        <taxon>Spermatophyta</taxon>
        <taxon>Magnoliopsida</taxon>
        <taxon>eudicotyledons</taxon>
        <taxon>Gunneridae</taxon>
        <taxon>Pentapetalae</taxon>
        <taxon>asterids</taxon>
        <taxon>lamiids</taxon>
        <taxon>Lamiales</taxon>
        <taxon>Pedaliaceae</taxon>
        <taxon>Sesamum</taxon>
    </lineage>
</organism>
<reference evidence="1" key="2">
    <citation type="journal article" date="2024" name="Plant">
        <title>Genomic evolution and insights into agronomic trait innovations of Sesamum species.</title>
        <authorList>
            <person name="Miao H."/>
            <person name="Wang L."/>
            <person name="Qu L."/>
            <person name="Liu H."/>
            <person name="Sun Y."/>
            <person name="Le M."/>
            <person name="Wang Q."/>
            <person name="Wei S."/>
            <person name="Zheng Y."/>
            <person name="Lin W."/>
            <person name="Duan Y."/>
            <person name="Cao H."/>
            <person name="Xiong S."/>
            <person name="Wang X."/>
            <person name="Wei L."/>
            <person name="Li C."/>
            <person name="Ma Q."/>
            <person name="Ju M."/>
            <person name="Zhao R."/>
            <person name="Li G."/>
            <person name="Mu C."/>
            <person name="Tian Q."/>
            <person name="Mei H."/>
            <person name="Zhang T."/>
            <person name="Gao T."/>
            <person name="Zhang H."/>
        </authorList>
    </citation>
    <scope>NUCLEOTIDE SEQUENCE</scope>
    <source>
        <strain evidence="1">3651</strain>
    </source>
</reference>
<dbReference type="AlphaFoldDB" id="A0AAE1Y0L7"/>